<dbReference type="InterPro" id="IPR045033">
    <property type="entry name" value="PILS1/3/4/5/7"/>
</dbReference>
<evidence type="ECO:0000256" key="9">
    <source>
        <dbReference type="ARBA" id="ARBA00025752"/>
    </source>
</evidence>
<evidence type="ECO:0000256" key="10">
    <source>
        <dbReference type="SAM" id="Phobius"/>
    </source>
</evidence>
<feature type="transmembrane region" description="Helical" evidence="10">
    <location>
        <begin position="359"/>
        <end position="380"/>
    </location>
</feature>
<keyword evidence="12" id="KW-1185">Reference proteome</keyword>
<dbReference type="SMR" id="A0A067FRQ6"/>
<dbReference type="STRING" id="2711.A0A067FRQ6"/>
<feature type="transmembrane region" description="Helical" evidence="10">
    <location>
        <begin position="41"/>
        <end position="61"/>
    </location>
</feature>
<organism evidence="11 12">
    <name type="scientific">Citrus sinensis</name>
    <name type="common">Sweet orange</name>
    <name type="synonym">Citrus aurantium var. sinensis</name>
    <dbReference type="NCBI Taxonomy" id="2711"/>
    <lineage>
        <taxon>Eukaryota</taxon>
        <taxon>Viridiplantae</taxon>
        <taxon>Streptophyta</taxon>
        <taxon>Embryophyta</taxon>
        <taxon>Tracheophyta</taxon>
        <taxon>Spermatophyta</taxon>
        <taxon>Magnoliopsida</taxon>
        <taxon>eudicotyledons</taxon>
        <taxon>Gunneridae</taxon>
        <taxon>Pentapetalae</taxon>
        <taxon>rosids</taxon>
        <taxon>malvids</taxon>
        <taxon>Sapindales</taxon>
        <taxon>Rutaceae</taxon>
        <taxon>Aurantioideae</taxon>
        <taxon>Citrus</taxon>
    </lineage>
</organism>
<dbReference type="GO" id="GO:0016020">
    <property type="term" value="C:membrane"/>
    <property type="evidence" value="ECO:0000318"/>
    <property type="project" value="GO_Central"/>
</dbReference>
<evidence type="ECO:0008006" key="13">
    <source>
        <dbReference type="Google" id="ProtNLM"/>
    </source>
</evidence>
<dbReference type="EMBL" id="KK784891">
    <property type="protein sequence ID" value="KDO70033.1"/>
    <property type="molecule type" value="Genomic_DNA"/>
</dbReference>
<reference evidence="11 12" key="1">
    <citation type="submission" date="2014-04" db="EMBL/GenBank/DDBJ databases">
        <authorList>
            <consortium name="International Citrus Genome Consortium"/>
            <person name="Gmitter F."/>
            <person name="Chen C."/>
            <person name="Farmerie W."/>
            <person name="Harkins T."/>
            <person name="Desany B."/>
            <person name="Mohiuddin M."/>
            <person name="Kodira C."/>
            <person name="Borodovsky M."/>
            <person name="Lomsadze A."/>
            <person name="Burns P."/>
            <person name="Jenkins J."/>
            <person name="Prochnik S."/>
            <person name="Shu S."/>
            <person name="Chapman J."/>
            <person name="Pitluck S."/>
            <person name="Schmutz J."/>
            <person name="Rokhsar D."/>
        </authorList>
    </citation>
    <scope>NUCLEOTIDE SEQUENCE</scope>
</reference>
<keyword evidence="3 10" id="KW-0812">Transmembrane</keyword>
<feature type="transmembrane region" description="Helical" evidence="10">
    <location>
        <begin position="392"/>
        <end position="415"/>
    </location>
</feature>
<dbReference type="Pfam" id="PF03547">
    <property type="entry name" value="Mem_trans"/>
    <property type="match status" value="1"/>
</dbReference>
<evidence type="ECO:0000256" key="2">
    <source>
        <dbReference type="ARBA" id="ARBA00022448"/>
    </source>
</evidence>
<dbReference type="GO" id="GO:0005789">
    <property type="term" value="C:endoplasmic reticulum membrane"/>
    <property type="evidence" value="ECO:0007669"/>
    <property type="project" value="UniProtKB-SubCell"/>
</dbReference>
<evidence type="ECO:0000256" key="4">
    <source>
        <dbReference type="ARBA" id="ARBA00022824"/>
    </source>
</evidence>
<feature type="transmembrane region" description="Helical" evidence="10">
    <location>
        <begin position="292"/>
        <end position="313"/>
    </location>
</feature>
<gene>
    <name evidence="11" type="ORF">CISIN_1g014841mg</name>
</gene>
<evidence type="ECO:0000313" key="11">
    <source>
        <dbReference type="EMBL" id="KDO70033.1"/>
    </source>
</evidence>
<comment type="similarity">
    <text evidence="9">Belongs to the auxin efflux carrier (TC 2.A.69.2) family.</text>
</comment>
<keyword evidence="5 10" id="KW-1133">Transmembrane helix</keyword>
<evidence type="ECO:0000313" key="12">
    <source>
        <dbReference type="Proteomes" id="UP000027120"/>
    </source>
</evidence>
<dbReference type="GO" id="GO:0009734">
    <property type="term" value="P:auxin-activated signaling pathway"/>
    <property type="evidence" value="ECO:0007669"/>
    <property type="project" value="UniProtKB-KW"/>
</dbReference>
<keyword evidence="2" id="KW-0813">Transport</keyword>
<sequence>MEILDLFEVALMPILKVLLVTALGLVLAIDRIDLLGHSVTHSLNNLVFYVFNPALIGSNLAETITYQSLISLWFMPVNILLSFLIGSALAWILIKITRTPPHLQGLVIGCCSAGNMGNLLLIIVPAVCEESNSPFGDTSVCSSYGKAYASLSMAVGAIYIWTYVYYVMSLYLNKSVSDAGTNKDSRIHIISSGESSTNIFLESSRKPLLHSSDRRSPDDSQIQAETRSTKSRFPFLDKMRQRINKFTEKIDLKMIFAPSTIAAIIGFVIGTISPFRKVIVGESAPLRVLDSSAALVGEAAIPAMTLVIGANLLSGLKRSGVGVSLIMGIIAIRYILLPLLGIVIVKAAYRFGFIGSDSLYQFILLLQYAVPPALAVGTIIQLFETSESECSVILLWTYAVAAFALTLWITFYIWLLT</sequence>
<feature type="transmembrane region" description="Helical" evidence="10">
    <location>
        <begin position="106"/>
        <end position="127"/>
    </location>
</feature>
<protein>
    <recommendedName>
        <fullName evidence="13">Auxin efflux carrier</fullName>
    </recommendedName>
</protein>
<evidence type="ECO:0000256" key="3">
    <source>
        <dbReference type="ARBA" id="ARBA00022692"/>
    </source>
</evidence>
<evidence type="ECO:0000256" key="5">
    <source>
        <dbReference type="ARBA" id="ARBA00022989"/>
    </source>
</evidence>
<dbReference type="eggNOG" id="KOG2722">
    <property type="taxonomic scope" value="Eukaryota"/>
</dbReference>
<dbReference type="GO" id="GO:0080162">
    <property type="term" value="P:endoplasmic reticulum to cytosol auxin transport"/>
    <property type="evidence" value="ECO:0007669"/>
    <property type="project" value="InterPro"/>
</dbReference>
<dbReference type="PANTHER" id="PTHR31651">
    <property type="match status" value="1"/>
</dbReference>
<dbReference type="PaxDb" id="2711-XP_006484431.1"/>
<evidence type="ECO:0000256" key="7">
    <source>
        <dbReference type="ARBA" id="ARBA00023294"/>
    </source>
</evidence>
<keyword evidence="6 10" id="KW-0472">Membrane</keyword>
<evidence type="ECO:0000256" key="6">
    <source>
        <dbReference type="ARBA" id="ARBA00023136"/>
    </source>
</evidence>
<feature type="transmembrane region" description="Helical" evidence="10">
    <location>
        <begin position="250"/>
        <end position="272"/>
    </location>
</feature>
<feature type="transmembrane region" description="Helical" evidence="10">
    <location>
        <begin position="147"/>
        <end position="166"/>
    </location>
</feature>
<feature type="transmembrane region" description="Helical" evidence="10">
    <location>
        <begin position="6"/>
        <end position="29"/>
    </location>
</feature>
<dbReference type="AlphaFoldDB" id="A0A067FRQ6"/>
<evidence type="ECO:0000256" key="8">
    <source>
        <dbReference type="ARBA" id="ARBA00025100"/>
    </source>
</evidence>
<comment type="function">
    <text evidence="8">Involved in cellular auxin homeostasis by regulating auxin metabolism. Regulates intracellular auxin accumulation at the endoplasmic reticulum and thus auxin availability for nuclear auxin signaling.</text>
</comment>
<dbReference type="GO" id="GO:0022857">
    <property type="term" value="F:transmembrane transporter activity"/>
    <property type="evidence" value="ECO:0000318"/>
    <property type="project" value="GO_Central"/>
</dbReference>
<feature type="transmembrane region" description="Helical" evidence="10">
    <location>
        <begin position="325"/>
        <end position="347"/>
    </location>
</feature>
<evidence type="ECO:0000256" key="1">
    <source>
        <dbReference type="ARBA" id="ARBA00004477"/>
    </source>
</evidence>
<dbReference type="InterPro" id="IPR004776">
    <property type="entry name" value="Mem_transp_PIN-like"/>
</dbReference>
<comment type="subcellular location">
    <subcellularLocation>
        <location evidence="1">Endoplasmic reticulum membrane</location>
        <topology evidence="1">Multi-pass membrane protein</topology>
    </subcellularLocation>
</comment>
<keyword evidence="7" id="KW-0927">Auxin signaling pathway</keyword>
<dbReference type="PANTHER" id="PTHR31651:SF6">
    <property type="entry name" value="PROTEIN PIN-LIKES 1-LIKE"/>
    <property type="match status" value="1"/>
</dbReference>
<dbReference type="Proteomes" id="UP000027120">
    <property type="component" value="Unassembled WGS sequence"/>
</dbReference>
<keyword evidence="4" id="KW-0256">Endoplasmic reticulum</keyword>
<proteinExistence type="inferred from homology"/>
<accession>A0A067FRQ6</accession>
<name>A0A067FRQ6_CITSI</name>
<feature type="transmembrane region" description="Helical" evidence="10">
    <location>
        <begin position="73"/>
        <end position="94"/>
    </location>
</feature>